<dbReference type="RefSeq" id="WP_235831649.1">
    <property type="nucleotide sequence ID" value="NZ_RAXT01000043.1"/>
</dbReference>
<dbReference type="Pfam" id="PF18623">
    <property type="entry name" value="TnsE_C"/>
    <property type="match status" value="1"/>
</dbReference>
<dbReference type="AlphaFoldDB" id="A0A3A8ENN3"/>
<dbReference type="EMBL" id="RAXT01000043">
    <property type="protein sequence ID" value="RKG36497.1"/>
    <property type="molecule type" value="Genomic_DNA"/>
</dbReference>
<evidence type="ECO:0000313" key="3">
    <source>
        <dbReference type="Proteomes" id="UP000280405"/>
    </source>
</evidence>
<comment type="caution">
    <text evidence="2">The sequence shown here is derived from an EMBL/GenBank/DDBJ whole genome shotgun (WGS) entry which is preliminary data.</text>
</comment>
<dbReference type="Proteomes" id="UP000280405">
    <property type="component" value="Unassembled WGS sequence"/>
</dbReference>
<gene>
    <name evidence="2" type="ORF">D7V20_14715</name>
</gene>
<dbReference type="InterPro" id="IPR041419">
    <property type="entry name" value="TnsE_C"/>
</dbReference>
<protein>
    <submittedName>
        <fullName evidence="2">Transcriptional antiterminator</fullName>
    </submittedName>
</protein>
<feature type="domain" description="TnsE C-terminal" evidence="1">
    <location>
        <begin position="4"/>
        <end position="135"/>
    </location>
</feature>
<keyword evidence="3" id="KW-1185">Reference proteome</keyword>
<evidence type="ECO:0000259" key="1">
    <source>
        <dbReference type="Pfam" id="PF18623"/>
    </source>
</evidence>
<organism evidence="2 3">
    <name type="scientific">Acinetobacter rongchengensis</name>
    <dbReference type="NCBI Taxonomy" id="2419601"/>
    <lineage>
        <taxon>Bacteria</taxon>
        <taxon>Pseudomonadati</taxon>
        <taxon>Pseudomonadota</taxon>
        <taxon>Gammaproteobacteria</taxon>
        <taxon>Moraxellales</taxon>
        <taxon>Moraxellaceae</taxon>
        <taxon>Acinetobacter</taxon>
    </lineage>
</organism>
<accession>A0A3A8ENN3</accession>
<feature type="non-terminal residue" evidence="2">
    <location>
        <position position="1"/>
    </location>
</feature>
<proteinExistence type="predicted"/>
<evidence type="ECO:0000313" key="2">
    <source>
        <dbReference type="EMBL" id="RKG36497.1"/>
    </source>
</evidence>
<name>A0A3A8ENN3_9GAMM</name>
<sequence length="140" mass="16202">LVGTSGCRHIHREIRKLPTIDGYSKHLLDDGNPRCLAFHRIKKDGQEFALIEVDTSDNKNKLSTLLLKQQDVLFDWERTIRELEIRLLKSSLVWPSKFLKKIFGSGFKRVSHPKSPSESKSLLDQETILRWAERVCGDMD</sequence>
<reference evidence="2 3" key="1">
    <citation type="submission" date="2018-09" db="EMBL/GenBank/DDBJ databases">
        <title>The draft genome of Acinetobacter spp. strains.</title>
        <authorList>
            <person name="Qin J."/>
            <person name="Feng Y."/>
            <person name="Zong Z."/>
        </authorList>
    </citation>
    <scope>NUCLEOTIDE SEQUENCE [LARGE SCALE GENOMIC DNA]</scope>
    <source>
        <strain evidence="2 3">WCHAc060115</strain>
    </source>
</reference>